<sequence length="208" mass="23805">MKPFKCVTEINFQTAVAHDNSGLGQEAIPYYERAIEQGLSGPDLERALLGLGSIYRYLGYYQQAEATLRRGVEEFPHNRGLQNGILCSIRNTLMKLGNEEKGHPQRIGFVEKIRKYKFGGNRKITPCLSQKLMRIGLLRRKSSCFHLDDVKIVPISNWSPKSPNCGEMMSNPTIRSPSLPTWRVYLLMWLYKSLCKCAKSDYGKKREK</sequence>
<feature type="repeat" description="TPR" evidence="1">
    <location>
        <begin position="45"/>
        <end position="78"/>
    </location>
</feature>
<evidence type="ECO:0000313" key="4">
    <source>
        <dbReference type="Proteomes" id="UP000650466"/>
    </source>
</evidence>
<organism evidence="3 4">
    <name type="scientific">Paenibacillus sedimenti</name>
    <dbReference type="NCBI Taxonomy" id="2770274"/>
    <lineage>
        <taxon>Bacteria</taxon>
        <taxon>Bacillati</taxon>
        <taxon>Bacillota</taxon>
        <taxon>Bacilli</taxon>
        <taxon>Bacillales</taxon>
        <taxon>Paenibacillaceae</taxon>
        <taxon>Paenibacillus</taxon>
    </lineage>
</organism>
<accession>A0A926KT53</accession>
<dbReference type="EMBL" id="JACVVD010000004">
    <property type="protein sequence ID" value="MBD0381530.1"/>
    <property type="molecule type" value="Genomic_DNA"/>
</dbReference>
<dbReference type="InterPro" id="IPR019734">
    <property type="entry name" value="TPR_rpt"/>
</dbReference>
<protein>
    <submittedName>
        <fullName evidence="3">Tetratricopeptide repeat protein</fullName>
    </submittedName>
</protein>
<dbReference type="InterPro" id="IPR011990">
    <property type="entry name" value="TPR-like_helical_dom_sf"/>
</dbReference>
<reference evidence="3" key="1">
    <citation type="submission" date="2020-09" db="EMBL/GenBank/DDBJ databases">
        <title>Draft Genome Sequence of Paenibacillus sp. WST5.</title>
        <authorList>
            <person name="Bao Z."/>
        </authorList>
    </citation>
    <scope>NUCLEOTIDE SEQUENCE</scope>
    <source>
        <strain evidence="3">WST5</strain>
    </source>
</reference>
<dbReference type="SUPFAM" id="SSF48452">
    <property type="entry name" value="TPR-like"/>
    <property type="match status" value="1"/>
</dbReference>
<dbReference type="PROSITE" id="PS50005">
    <property type="entry name" value="TPR"/>
    <property type="match status" value="1"/>
</dbReference>
<feature type="domain" description="Tetratrico peptide repeat group 5" evidence="2">
    <location>
        <begin position="10"/>
        <end position="100"/>
    </location>
</feature>
<gene>
    <name evidence="3" type="ORF">ICC18_15485</name>
</gene>
<dbReference type="Proteomes" id="UP000650466">
    <property type="component" value="Unassembled WGS sequence"/>
</dbReference>
<evidence type="ECO:0000313" key="3">
    <source>
        <dbReference type="EMBL" id="MBD0381530.1"/>
    </source>
</evidence>
<comment type="caution">
    <text evidence="3">The sequence shown here is derived from an EMBL/GenBank/DDBJ whole genome shotgun (WGS) entry which is preliminary data.</text>
</comment>
<evidence type="ECO:0000259" key="2">
    <source>
        <dbReference type="Pfam" id="PF12688"/>
    </source>
</evidence>
<dbReference type="InterPro" id="IPR041656">
    <property type="entry name" value="TPR_5"/>
</dbReference>
<keyword evidence="1" id="KW-0802">TPR repeat</keyword>
<name>A0A926KT53_9BACL</name>
<proteinExistence type="predicted"/>
<dbReference type="Pfam" id="PF12688">
    <property type="entry name" value="TPR_5"/>
    <property type="match status" value="1"/>
</dbReference>
<dbReference type="AlphaFoldDB" id="A0A926KT53"/>
<keyword evidence="4" id="KW-1185">Reference proteome</keyword>
<evidence type="ECO:0000256" key="1">
    <source>
        <dbReference type="PROSITE-ProRule" id="PRU00339"/>
    </source>
</evidence>
<dbReference type="Gene3D" id="1.25.40.10">
    <property type="entry name" value="Tetratricopeptide repeat domain"/>
    <property type="match status" value="1"/>
</dbReference>